<dbReference type="RefSeq" id="WP_310911942.1">
    <property type="nucleotide sequence ID" value="NZ_JAVLVT010000003.1"/>
</dbReference>
<comment type="caution">
    <text evidence="1">The sequence shown here is derived from an EMBL/GenBank/DDBJ whole genome shotgun (WGS) entry which is preliminary data.</text>
</comment>
<evidence type="ECO:0000313" key="1">
    <source>
        <dbReference type="EMBL" id="MDS1270434.1"/>
    </source>
</evidence>
<accession>A0ABU2H554</accession>
<sequence>MALVELGVQIADGIAATATDPEVRRQAGLVAAVGRARLAAAHADTAALAAEHAAVEAHRAVAAYSSSGSTRARLSGGGR</sequence>
<gene>
    <name evidence="1" type="ORF">RIF23_09015</name>
</gene>
<dbReference type="Proteomes" id="UP001250214">
    <property type="component" value="Unassembled WGS sequence"/>
</dbReference>
<evidence type="ECO:0000313" key="2">
    <source>
        <dbReference type="Proteomes" id="UP001250214"/>
    </source>
</evidence>
<proteinExistence type="predicted"/>
<name>A0ABU2H554_9ACTN</name>
<reference evidence="2" key="1">
    <citation type="submission" date="2023-07" db="EMBL/GenBank/DDBJ databases">
        <title>Novel species in the genus Lipingzhangella isolated from Sambhar Salt Lake.</title>
        <authorList>
            <person name="Jiya N."/>
            <person name="Kajale S."/>
            <person name="Sharma A."/>
        </authorList>
    </citation>
    <scope>NUCLEOTIDE SEQUENCE [LARGE SCALE GENOMIC DNA]</scope>
    <source>
        <strain evidence="2">LS1_29</strain>
    </source>
</reference>
<organism evidence="1 2">
    <name type="scientific">Lipingzhangella rawalii</name>
    <dbReference type="NCBI Taxonomy" id="2055835"/>
    <lineage>
        <taxon>Bacteria</taxon>
        <taxon>Bacillati</taxon>
        <taxon>Actinomycetota</taxon>
        <taxon>Actinomycetes</taxon>
        <taxon>Streptosporangiales</taxon>
        <taxon>Nocardiopsidaceae</taxon>
        <taxon>Lipingzhangella</taxon>
    </lineage>
</organism>
<keyword evidence="2" id="KW-1185">Reference proteome</keyword>
<dbReference type="EMBL" id="JAVLVT010000003">
    <property type="protein sequence ID" value="MDS1270434.1"/>
    <property type="molecule type" value="Genomic_DNA"/>
</dbReference>
<protein>
    <submittedName>
        <fullName evidence="1">Uncharacterized protein</fullName>
    </submittedName>
</protein>